<evidence type="ECO:0000313" key="17">
    <source>
        <dbReference type="Proteomes" id="UP000005273"/>
    </source>
</evidence>
<dbReference type="PANTHER" id="PTHR22749:SF6">
    <property type="entry name" value="RIBOFLAVIN KINASE"/>
    <property type="match status" value="1"/>
</dbReference>
<dbReference type="InterPro" id="IPR023468">
    <property type="entry name" value="Riboflavin_kinase"/>
</dbReference>
<dbReference type="InterPro" id="IPR014729">
    <property type="entry name" value="Rossmann-like_a/b/a_fold"/>
</dbReference>
<keyword evidence="11" id="KW-0511">Multifunctional enzyme</keyword>
<evidence type="ECO:0000256" key="2">
    <source>
        <dbReference type="ARBA" id="ARBA00005201"/>
    </source>
</evidence>
<dbReference type="EC" id="2.7.7.2" evidence="14"/>
<dbReference type="GO" id="GO:0003919">
    <property type="term" value="F:FMN adenylyltransferase activity"/>
    <property type="evidence" value="ECO:0007669"/>
    <property type="project" value="UniProtKB-UniRule"/>
</dbReference>
<dbReference type="STRING" id="592015.HMPREF1705_03525"/>
<dbReference type="GO" id="GO:0008531">
    <property type="term" value="F:riboflavin kinase activity"/>
    <property type="evidence" value="ECO:0007669"/>
    <property type="project" value="UniProtKB-UniRule"/>
</dbReference>
<dbReference type="NCBIfam" id="TIGR00083">
    <property type="entry name" value="ribF"/>
    <property type="match status" value="1"/>
</dbReference>
<dbReference type="AlphaFoldDB" id="A0A0T5XE94"/>
<protein>
    <recommendedName>
        <fullName evidence="14">Riboflavin biosynthesis protein</fullName>
    </recommendedName>
    <domain>
        <recommendedName>
            <fullName evidence="14">Riboflavin kinase</fullName>
            <ecNumber evidence="14">2.7.1.26</ecNumber>
        </recommendedName>
        <alternativeName>
            <fullName evidence="14">Flavokinase</fullName>
        </alternativeName>
    </domain>
    <domain>
        <recommendedName>
            <fullName evidence="14">FMN adenylyltransferase</fullName>
            <ecNumber evidence="14">2.7.7.2</ecNumber>
        </recommendedName>
        <alternativeName>
            <fullName evidence="14">FAD pyrophosphorylase</fullName>
        </alternativeName>
        <alternativeName>
            <fullName evidence="14">FAD synthase</fullName>
        </alternativeName>
    </domain>
</protein>
<keyword evidence="8 14" id="KW-0418">Kinase</keyword>
<dbReference type="UniPathway" id="UPA00277">
    <property type="reaction ID" value="UER00407"/>
</dbReference>
<dbReference type="InterPro" id="IPR015864">
    <property type="entry name" value="FAD_synthase"/>
</dbReference>
<evidence type="ECO:0000256" key="3">
    <source>
        <dbReference type="ARBA" id="ARBA00022630"/>
    </source>
</evidence>
<keyword evidence="9 14" id="KW-0274">FAD</keyword>
<keyword evidence="10 14" id="KW-0067">ATP-binding</keyword>
<evidence type="ECO:0000256" key="4">
    <source>
        <dbReference type="ARBA" id="ARBA00022643"/>
    </source>
</evidence>
<evidence type="ECO:0000256" key="10">
    <source>
        <dbReference type="ARBA" id="ARBA00022840"/>
    </source>
</evidence>
<dbReference type="InterPro" id="IPR002606">
    <property type="entry name" value="Riboflavin_kinase_bac"/>
</dbReference>
<dbReference type="Pfam" id="PF01687">
    <property type="entry name" value="Flavokinase"/>
    <property type="match status" value="1"/>
</dbReference>
<dbReference type="PIRSF" id="PIRSF004491">
    <property type="entry name" value="FAD_Synth"/>
    <property type="match status" value="1"/>
</dbReference>
<sequence>MIGVVSVIVVLGSFDGFHKGHQALFEVARDASDRMDMLWGVMTFVPHPQIVLGNGSFVPLFTDSERDFIASFLNIPDFIKIPFSDVKDLNPKDFIEELGSRYKARGIVVGENFKFGKHRSGDVEFLKSYLTKKGWFFAAIPPFKIDGSVVSSSLVRQLVKKGYMQQTEAMLGYPYFIIAPVTEGDHRGRILGFPTANLPASELKLLPPKGVYATAVLAHGKWWSGALNIGYNPTFERGDEIRIEVHLDQFEGDLYGEMIAVLLLAQIREEKKFESAEGLVAQMKDDVERIREICRPWFYRREGLLFSLKECWKSYEYRLKVTNYNRISR</sequence>
<dbReference type="GO" id="GO:0006747">
    <property type="term" value="P:FAD biosynthetic process"/>
    <property type="evidence" value="ECO:0007669"/>
    <property type="project" value="UniProtKB-UniRule"/>
</dbReference>
<evidence type="ECO:0000259" key="15">
    <source>
        <dbReference type="SMART" id="SM00904"/>
    </source>
</evidence>
<evidence type="ECO:0000313" key="16">
    <source>
        <dbReference type="EMBL" id="KRT36254.1"/>
    </source>
</evidence>
<comment type="caution">
    <text evidence="16">The sequence shown here is derived from an EMBL/GenBank/DDBJ whole genome shotgun (WGS) entry which is preliminary data.</text>
</comment>
<evidence type="ECO:0000256" key="6">
    <source>
        <dbReference type="ARBA" id="ARBA00022695"/>
    </source>
</evidence>
<organism evidence="16 17">
    <name type="scientific">Acetomicrobium hydrogeniformans ATCC BAA-1850</name>
    <dbReference type="NCBI Taxonomy" id="592015"/>
    <lineage>
        <taxon>Bacteria</taxon>
        <taxon>Thermotogati</taxon>
        <taxon>Synergistota</taxon>
        <taxon>Synergistia</taxon>
        <taxon>Synergistales</taxon>
        <taxon>Acetomicrobiaceae</taxon>
        <taxon>Acetomicrobium</taxon>
    </lineage>
</organism>
<evidence type="ECO:0000256" key="1">
    <source>
        <dbReference type="ARBA" id="ARBA00004726"/>
    </source>
</evidence>
<dbReference type="SUPFAM" id="SSF82114">
    <property type="entry name" value="Riboflavin kinase-like"/>
    <property type="match status" value="1"/>
</dbReference>
<comment type="similarity">
    <text evidence="14">Belongs to the ribF family.</text>
</comment>
<gene>
    <name evidence="16" type="ORF">HMPREF1705_03525</name>
</gene>
<dbReference type="Gene3D" id="2.40.30.30">
    <property type="entry name" value="Riboflavin kinase-like"/>
    <property type="match status" value="1"/>
</dbReference>
<dbReference type="InterPro" id="IPR015865">
    <property type="entry name" value="Riboflavin_kinase_bac/euk"/>
</dbReference>
<comment type="catalytic activity">
    <reaction evidence="12 14">
        <text>riboflavin + ATP = FMN + ADP + H(+)</text>
        <dbReference type="Rhea" id="RHEA:14357"/>
        <dbReference type="ChEBI" id="CHEBI:15378"/>
        <dbReference type="ChEBI" id="CHEBI:30616"/>
        <dbReference type="ChEBI" id="CHEBI:57986"/>
        <dbReference type="ChEBI" id="CHEBI:58210"/>
        <dbReference type="ChEBI" id="CHEBI:456216"/>
        <dbReference type="EC" id="2.7.1.26"/>
    </reaction>
</comment>
<keyword evidence="5 14" id="KW-0808">Transferase</keyword>
<evidence type="ECO:0000256" key="11">
    <source>
        <dbReference type="ARBA" id="ARBA00023268"/>
    </source>
</evidence>
<keyword evidence="6 14" id="KW-0548">Nucleotidyltransferase</keyword>
<dbReference type="UniPathway" id="UPA00276">
    <property type="reaction ID" value="UER00406"/>
</dbReference>
<evidence type="ECO:0000256" key="7">
    <source>
        <dbReference type="ARBA" id="ARBA00022741"/>
    </source>
</evidence>
<name>A0A0T5XE94_9BACT</name>
<keyword evidence="4 14" id="KW-0288">FMN</keyword>
<dbReference type="CDD" id="cd02064">
    <property type="entry name" value="FAD_synthetase_N"/>
    <property type="match status" value="1"/>
</dbReference>
<dbReference type="GO" id="GO:0005524">
    <property type="term" value="F:ATP binding"/>
    <property type="evidence" value="ECO:0007669"/>
    <property type="project" value="UniProtKB-UniRule"/>
</dbReference>
<comment type="pathway">
    <text evidence="1 14">Cofactor biosynthesis; FAD biosynthesis; FAD from FMN: step 1/1.</text>
</comment>
<dbReference type="PANTHER" id="PTHR22749">
    <property type="entry name" value="RIBOFLAVIN KINASE/FMN ADENYLYLTRANSFERASE"/>
    <property type="match status" value="1"/>
</dbReference>
<dbReference type="eggNOG" id="COG0196">
    <property type="taxonomic scope" value="Bacteria"/>
</dbReference>
<reference evidence="17" key="1">
    <citation type="submission" date="2012-09" db="EMBL/GenBank/DDBJ databases">
        <authorList>
            <person name="Weinstock G."/>
            <person name="Sodergren E."/>
            <person name="Clifton S."/>
            <person name="Fulton L."/>
            <person name="Fulton B."/>
            <person name="Courtney L."/>
            <person name="Fronick C."/>
            <person name="Harrison M."/>
            <person name="Strong C."/>
            <person name="Farmer C."/>
            <person name="Delehaunty K."/>
            <person name="Markovic C."/>
            <person name="Hall O."/>
            <person name="Minx P."/>
            <person name="Tomlinson C."/>
            <person name="Mitreva M."/>
            <person name="Nelson J."/>
            <person name="Hou S."/>
            <person name="Wollam A."/>
            <person name="Pepin K.H."/>
            <person name="Johnson M."/>
            <person name="Bhonagiri V."/>
            <person name="Nash W.E."/>
            <person name="Suruliraj S."/>
            <person name="Warren W."/>
            <person name="Chinwalla A."/>
            <person name="Mardis E.R."/>
            <person name="Wilson R.K."/>
        </authorList>
    </citation>
    <scope>NUCLEOTIDE SEQUENCE [LARGE SCALE GENOMIC DNA]</scope>
    <source>
        <strain evidence="17">OS1</strain>
    </source>
</reference>
<dbReference type="Pfam" id="PF06574">
    <property type="entry name" value="FAD_syn"/>
    <property type="match status" value="1"/>
</dbReference>
<feature type="domain" description="Riboflavin kinase" evidence="15">
    <location>
        <begin position="170"/>
        <end position="295"/>
    </location>
</feature>
<dbReference type="SUPFAM" id="SSF52374">
    <property type="entry name" value="Nucleotidylyl transferase"/>
    <property type="match status" value="1"/>
</dbReference>
<evidence type="ECO:0000256" key="12">
    <source>
        <dbReference type="ARBA" id="ARBA00047880"/>
    </source>
</evidence>
<comment type="catalytic activity">
    <reaction evidence="13 14">
        <text>FMN + ATP + H(+) = FAD + diphosphate</text>
        <dbReference type="Rhea" id="RHEA:17237"/>
        <dbReference type="ChEBI" id="CHEBI:15378"/>
        <dbReference type="ChEBI" id="CHEBI:30616"/>
        <dbReference type="ChEBI" id="CHEBI:33019"/>
        <dbReference type="ChEBI" id="CHEBI:57692"/>
        <dbReference type="ChEBI" id="CHEBI:58210"/>
        <dbReference type="EC" id="2.7.7.2"/>
    </reaction>
</comment>
<dbReference type="InterPro" id="IPR023465">
    <property type="entry name" value="Riboflavin_kinase_dom_sf"/>
</dbReference>
<accession>A0A0T5XE94</accession>
<evidence type="ECO:0000256" key="8">
    <source>
        <dbReference type="ARBA" id="ARBA00022777"/>
    </source>
</evidence>
<evidence type="ECO:0000256" key="14">
    <source>
        <dbReference type="PIRNR" id="PIRNR004491"/>
    </source>
</evidence>
<dbReference type="GO" id="GO:0009398">
    <property type="term" value="P:FMN biosynthetic process"/>
    <property type="evidence" value="ECO:0007669"/>
    <property type="project" value="UniProtKB-UniRule"/>
</dbReference>
<comment type="pathway">
    <text evidence="2 14">Cofactor biosynthesis; FMN biosynthesis; FMN from riboflavin (ATP route): step 1/1.</text>
</comment>
<dbReference type="Proteomes" id="UP000005273">
    <property type="component" value="Unassembled WGS sequence"/>
</dbReference>
<keyword evidence="7 14" id="KW-0547">Nucleotide-binding</keyword>
<keyword evidence="3 14" id="KW-0285">Flavoprotein</keyword>
<dbReference type="EMBL" id="ACJX03000001">
    <property type="protein sequence ID" value="KRT36254.1"/>
    <property type="molecule type" value="Genomic_DNA"/>
</dbReference>
<dbReference type="Gene3D" id="3.40.50.620">
    <property type="entry name" value="HUPs"/>
    <property type="match status" value="1"/>
</dbReference>
<keyword evidence="17" id="KW-1185">Reference proteome</keyword>
<evidence type="ECO:0000256" key="5">
    <source>
        <dbReference type="ARBA" id="ARBA00022679"/>
    </source>
</evidence>
<dbReference type="SMART" id="SM00904">
    <property type="entry name" value="Flavokinase"/>
    <property type="match status" value="1"/>
</dbReference>
<proteinExistence type="inferred from homology"/>
<dbReference type="EC" id="2.7.1.26" evidence="14"/>
<evidence type="ECO:0000256" key="9">
    <source>
        <dbReference type="ARBA" id="ARBA00022827"/>
    </source>
</evidence>
<evidence type="ECO:0000256" key="13">
    <source>
        <dbReference type="ARBA" id="ARBA00049494"/>
    </source>
</evidence>
<dbReference type="GO" id="GO:0009231">
    <property type="term" value="P:riboflavin biosynthetic process"/>
    <property type="evidence" value="ECO:0007669"/>
    <property type="project" value="InterPro"/>
</dbReference>